<evidence type="ECO:0000256" key="1">
    <source>
        <dbReference type="SAM" id="SignalP"/>
    </source>
</evidence>
<name>A0A0C3B0I9_SERVB</name>
<organism evidence="2 3">
    <name type="scientific">Serendipita vermifera MAFF 305830</name>
    <dbReference type="NCBI Taxonomy" id="933852"/>
    <lineage>
        <taxon>Eukaryota</taxon>
        <taxon>Fungi</taxon>
        <taxon>Dikarya</taxon>
        <taxon>Basidiomycota</taxon>
        <taxon>Agaricomycotina</taxon>
        <taxon>Agaricomycetes</taxon>
        <taxon>Sebacinales</taxon>
        <taxon>Serendipitaceae</taxon>
        <taxon>Serendipita</taxon>
    </lineage>
</organism>
<feature type="signal peptide" evidence="1">
    <location>
        <begin position="1"/>
        <end position="21"/>
    </location>
</feature>
<dbReference type="Proteomes" id="UP000054097">
    <property type="component" value="Unassembled WGS sequence"/>
</dbReference>
<reference evidence="2 3" key="1">
    <citation type="submission" date="2014-04" db="EMBL/GenBank/DDBJ databases">
        <authorList>
            <consortium name="DOE Joint Genome Institute"/>
            <person name="Kuo A."/>
            <person name="Zuccaro A."/>
            <person name="Kohler A."/>
            <person name="Nagy L.G."/>
            <person name="Floudas D."/>
            <person name="Copeland A."/>
            <person name="Barry K.W."/>
            <person name="Cichocki N."/>
            <person name="Veneault-Fourrey C."/>
            <person name="LaButti K."/>
            <person name="Lindquist E.A."/>
            <person name="Lipzen A."/>
            <person name="Lundell T."/>
            <person name="Morin E."/>
            <person name="Murat C."/>
            <person name="Sun H."/>
            <person name="Tunlid A."/>
            <person name="Henrissat B."/>
            <person name="Grigoriev I.V."/>
            <person name="Hibbett D.S."/>
            <person name="Martin F."/>
            <person name="Nordberg H.P."/>
            <person name="Cantor M.N."/>
            <person name="Hua S.X."/>
        </authorList>
    </citation>
    <scope>NUCLEOTIDE SEQUENCE [LARGE SCALE GENOMIC DNA]</scope>
    <source>
        <strain evidence="2 3">MAFF 305830</strain>
    </source>
</reference>
<feature type="chain" id="PRO_5002175529" evidence="1">
    <location>
        <begin position="22"/>
        <end position="113"/>
    </location>
</feature>
<dbReference type="AlphaFoldDB" id="A0A0C3B0I9"/>
<dbReference type="HOGENOM" id="CLU_2147417_0_0_1"/>
<gene>
    <name evidence="2" type="ORF">M408DRAFT_206751</name>
</gene>
<keyword evidence="3" id="KW-1185">Reference proteome</keyword>
<evidence type="ECO:0000313" key="3">
    <source>
        <dbReference type="Proteomes" id="UP000054097"/>
    </source>
</evidence>
<keyword evidence="1" id="KW-0732">Signal</keyword>
<sequence length="113" mass="12348">MRFTTAILFAFVAFASNQAFGAYIPADGESVDAHGVHGHRRHWEHLEAREMETLQARSCQMTSKPKRNCNINTCRAGGGRCAPAGKSGRCSGTNMWGSNAPFECSTNCKCETF</sequence>
<evidence type="ECO:0000313" key="2">
    <source>
        <dbReference type="EMBL" id="KIM25719.1"/>
    </source>
</evidence>
<reference evidence="3" key="2">
    <citation type="submission" date="2015-01" db="EMBL/GenBank/DDBJ databases">
        <title>Evolutionary Origins and Diversification of the Mycorrhizal Mutualists.</title>
        <authorList>
            <consortium name="DOE Joint Genome Institute"/>
            <consortium name="Mycorrhizal Genomics Consortium"/>
            <person name="Kohler A."/>
            <person name="Kuo A."/>
            <person name="Nagy L.G."/>
            <person name="Floudas D."/>
            <person name="Copeland A."/>
            <person name="Barry K.W."/>
            <person name="Cichocki N."/>
            <person name="Veneault-Fourrey C."/>
            <person name="LaButti K."/>
            <person name="Lindquist E.A."/>
            <person name="Lipzen A."/>
            <person name="Lundell T."/>
            <person name="Morin E."/>
            <person name="Murat C."/>
            <person name="Riley R."/>
            <person name="Ohm R."/>
            <person name="Sun H."/>
            <person name="Tunlid A."/>
            <person name="Henrissat B."/>
            <person name="Grigoriev I.V."/>
            <person name="Hibbett D.S."/>
            <person name="Martin F."/>
        </authorList>
    </citation>
    <scope>NUCLEOTIDE SEQUENCE [LARGE SCALE GENOMIC DNA]</scope>
    <source>
        <strain evidence="3">MAFF 305830</strain>
    </source>
</reference>
<proteinExistence type="predicted"/>
<accession>A0A0C3B0I9</accession>
<protein>
    <submittedName>
        <fullName evidence="2">Uncharacterized protein</fullName>
    </submittedName>
</protein>
<dbReference type="EMBL" id="KN824312">
    <property type="protein sequence ID" value="KIM25719.1"/>
    <property type="molecule type" value="Genomic_DNA"/>
</dbReference>